<sequence>MTAAPEQAVQAGTLSATHAGHDADPMMALDSMVFEWTATATYLMSYVDRPGHGHDVMALNLARADSNTIDHALPKAAVSMSDLQAAIGRRSGVLGPHAGVTGLSATSIAHADPDAEQPLRESSSASLGALAEWMSRSMKHITGADGRSTWWVRDYQLSGAHVPALLDALLQSGQALPDRIMLNGALVWQRSSLSQGVNNGD</sequence>
<name>A0A7Z2ZJB5_XANCA</name>
<dbReference type="Proteomes" id="UP000503498">
    <property type="component" value="Chromosome"/>
</dbReference>
<dbReference type="AlphaFoldDB" id="A0A7Z2ZJB5"/>
<reference evidence="1 2" key="2">
    <citation type="submission" date="2020-04" db="EMBL/GenBank/DDBJ databases">
        <authorList>
            <person name="Fomenkov A."/>
            <person name="Anton B.P."/>
            <person name="Roberts R.J."/>
        </authorList>
    </citation>
    <scope>NUCLEOTIDE SEQUENCE [LARGE SCALE GENOMIC DNA]</scope>
    <source>
        <strain evidence="1 2">NEB122</strain>
    </source>
</reference>
<reference evidence="1 2" key="1">
    <citation type="submission" date="2020-04" db="EMBL/GenBank/DDBJ databases">
        <title>Genome-Wide Identification of 5-Methylcytosine Sites in Bacterial Genomes By High-Throughput Sequencing of MspJI Restriction Fragments.</title>
        <authorList>
            <person name="Wu V."/>
        </authorList>
    </citation>
    <scope>NUCLEOTIDE SEQUENCE [LARGE SCALE GENOMIC DNA]</scope>
    <source>
        <strain evidence="1 2">NEB122</strain>
    </source>
</reference>
<accession>A0A7Z2ZJB5</accession>
<organism evidence="1 2">
    <name type="scientific">Xanthomonas campestris pv. badrii</name>
    <dbReference type="NCBI Taxonomy" id="149696"/>
    <lineage>
        <taxon>Bacteria</taxon>
        <taxon>Pseudomonadati</taxon>
        <taxon>Pseudomonadota</taxon>
        <taxon>Gammaproteobacteria</taxon>
        <taxon>Lysobacterales</taxon>
        <taxon>Lysobacteraceae</taxon>
        <taxon>Xanthomonas</taxon>
    </lineage>
</organism>
<dbReference type="EMBL" id="CP051651">
    <property type="protein sequence ID" value="QJD70186.1"/>
    <property type="molecule type" value="Genomic_DNA"/>
</dbReference>
<evidence type="ECO:0000313" key="2">
    <source>
        <dbReference type="Proteomes" id="UP000503498"/>
    </source>
</evidence>
<protein>
    <submittedName>
        <fullName evidence="1">Uncharacterized protein</fullName>
    </submittedName>
</protein>
<evidence type="ECO:0000313" key="1">
    <source>
        <dbReference type="EMBL" id="QJD70186.1"/>
    </source>
</evidence>
<gene>
    <name evidence="1" type="ORF">HG421_20080</name>
</gene>
<proteinExistence type="predicted"/>